<feature type="transmembrane region" description="Helical" evidence="6">
    <location>
        <begin position="108"/>
        <end position="128"/>
    </location>
</feature>
<evidence type="ECO:0000256" key="1">
    <source>
        <dbReference type="ARBA" id="ARBA00004141"/>
    </source>
</evidence>
<reference evidence="8" key="1">
    <citation type="journal article" date="2015" name="Nature">
        <title>Complex archaea that bridge the gap between prokaryotes and eukaryotes.</title>
        <authorList>
            <person name="Spang A."/>
            <person name="Saw J.H."/>
            <person name="Jorgensen S.L."/>
            <person name="Zaremba-Niedzwiedzka K."/>
            <person name="Martijn J."/>
            <person name="Lind A.E."/>
            <person name="van Eijk R."/>
            <person name="Schleper C."/>
            <person name="Guy L."/>
            <person name="Ettema T.J."/>
        </authorList>
    </citation>
    <scope>NUCLEOTIDE SEQUENCE</scope>
</reference>
<dbReference type="GO" id="GO:0017004">
    <property type="term" value="P:cytochrome complex assembly"/>
    <property type="evidence" value="ECO:0007669"/>
    <property type="project" value="UniProtKB-KW"/>
</dbReference>
<evidence type="ECO:0000256" key="3">
    <source>
        <dbReference type="ARBA" id="ARBA00022748"/>
    </source>
</evidence>
<dbReference type="EMBL" id="LAZR01002066">
    <property type="protein sequence ID" value="KKN35060.1"/>
    <property type="molecule type" value="Genomic_DNA"/>
</dbReference>
<keyword evidence="3" id="KW-0201">Cytochrome c-type biogenesis</keyword>
<feature type="transmembrane region" description="Helical" evidence="6">
    <location>
        <begin position="148"/>
        <end position="168"/>
    </location>
</feature>
<dbReference type="GO" id="GO:0005886">
    <property type="term" value="C:plasma membrane"/>
    <property type="evidence" value="ECO:0007669"/>
    <property type="project" value="TreeGrafter"/>
</dbReference>
<evidence type="ECO:0000259" key="7">
    <source>
        <dbReference type="Pfam" id="PF01578"/>
    </source>
</evidence>
<dbReference type="GO" id="GO:0020037">
    <property type="term" value="F:heme binding"/>
    <property type="evidence" value="ECO:0007669"/>
    <property type="project" value="InterPro"/>
</dbReference>
<feature type="domain" description="Cytochrome c assembly protein" evidence="7">
    <location>
        <begin position="20"/>
        <end position="195"/>
    </location>
</feature>
<dbReference type="InterPro" id="IPR002541">
    <property type="entry name" value="Cyt_c_assembly"/>
</dbReference>
<evidence type="ECO:0000256" key="2">
    <source>
        <dbReference type="ARBA" id="ARBA00022692"/>
    </source>
</evidence>
<dbReference type="AlphaFoldDB" id="A0A0F9PTS5"/>
<feature type="transmembrane region" description="Helical" evidence="6">
    <location>
        <begin position="63"/>
        <end position="87"/>
    </location>
</feature>
<dbReference type="PANTHER" id="PTHR30071:SF1">
    <property type="entry name" value="CYTOCHROME B_B6 PROTEIN-RELATED"/>
    <property type="match status" value="1"/>
</dbReference>
<proteinExistence type="predicted"/>
<sequence>MYKRVKFREQFDERMLKDRQKFFKTDFLLIISLVMLVINLSLIVGLTSFNILKWRVPPDAHRIVYIVFFYHVSGAWFAYFSFGVSLISHILYLKNKKIKWSLLGKNSIIVGVFFTTFALITGSLWYNSTSGGYRPNPEDYWQWSDPRQTMTLVLLMSYLAFLIFRSMIEDKEKKAKLSAALGIVLFPTVPLSYLSAIIFISFHPSIIPDPSLANLVSYRDPVKIFILLFNLIAITILFFYLVQKLHHLDMEKEKLNEIIQRKLMED</sequence>
<evidence type="ECO:0000256" key="4">
    <source>
        <dbReference type="ARBA" id="ARBA00022989"/>
    </source>
</evidence>
<comment type="caution">
    <text evidence="8">The sequence shown here is derived from an EMBL/GenBank/DDBJ whole genome shotgun (WGS) entry which is preliminary data.</text>
</comment>
<dbReference type="InterPro" id="IPR045062">
    <property type="entry name" value="Cyt_c_biogenesis_CcsA/CcmC"/>
</dbReference>
<protein>
    <recommendedName>
        <fullName evidence="7">Cytochrome c assembly protein domain-containing protein</fullName>
    </recommendedName>
</protein>
<keyword evidence="2 6" id="KW-0812">Transmembrane</keyword>
<gene>
    <name evidence="8" type="ORF">LCGC14_0787410</name>
</gene>
<dbReference type="Pfam" id="PF01578">
    <property type="entry name" value="Cytochrom_C_asm"/>
    <property type="match status" value="1"/>
</dbReference>
<evidence type="ECO:0000256" key="6">
    <source>
        <dbReference type="SAM" id="Phobius"/>
    </source>
</evidence>
<comment type="subcellular location">
    <subcellularLocation>
        <location evidence="1">Membrane</location>
        <topology evidence="1">Multi-pass membrane protein</topology>
    </subcellularLocation>
</comment>
<feature type="transmembrane region" description="Helical" evidence="6">
    <location>
        <begin position="222"/>
        <end position="242"/>
    </location>
</feature>
<keyword evidence="5 6" id="KW-0472">Membrane</keyword>
<evidence type="ECO:0000313" key="8">
    <source>
        <dbReference type="EMBL" id="KKN35060.1"/>
    </source>
</evidence>
<name>A0A0F9PTS5_9ZZZZ</name>
<evidence type="ECO:0000256" key="5">
    <source>
        <dbReference type="ARBA" id="ARBA00023136"/>
    </source>
</evidence>
<organism evidence="8">
    <name type="scientific">marine sediment metagenome</name>
    <dbReference type="NCBI Taxonomy" id="412755"/>
    <lineage>
        <taxon>unclassified sequences</taxon>
        <taxon>metagenomes</taxon>
        <taxon>ecological metagenomes</taxon>
    </lineage>
</organism>
<keyword evidence="4 6" id="KW-1133">Transmembrane helix</keyword>
<accession>A0A0F9PTS5</accession>
<feature type="transmembrane region" description="Helical" evidence="6">
    <location>
        <begin position="27"/>
        <end position="51"/>
    </location>
</feature>
<dbReference type="PANTHER" id="PTHR30071">
    <property type="entry name" value="HEME EXPORTER PROTEIN C"/>
    <property type="match status" value="1"/>
</dbReference>
<feature type="transmembrane region" description="Helical" evidence="6">
    <location>
        <begin position="180"/>
        <end position="202"/>
    </location>
</feature>